<name>E6XG95_SHEP2</name>
<evidence type="ECO:0000313" key="2">
    <source>
        <dbReference type="EMBL" id="ADV56233.1"/>
    </source>
</evidence>
<dbReference type="EMBL" id="CP002457">
    <property type="protein sequence ID" value="ADV56233.1"/>
    <property type="molecule type" value="Genomic_DNA"/>
</dbReference>
<dbReference type="AlphaFoldDB" id="E6XG95"/>
<organism evidence="2 3">
    <name type="scientific">Shewanella putrefaciens (strain 200)</name>
    <dbReference type="NCBI Taxonomy" id="399804"/>
    <lineage>
        <taxon>Bacteria</taxon>
        <taxon>Pseudomonadati</taxon>
        <taxon>Pseudomonadota</taxon>
        <taxon>Gammaproteobacteria</taxon>
        <taxon>Alteromonadales</taxon>
        <taxon>Shewanellaceae</taxon>
        <taxon>Shewanella</taxon>
    </lineage>
</organism>
<dbReference type="NCBIfam" id="TIGR03746">
    <property type="entry name" value="conj_TIGR03746"/>
    <property type="match status" value="1"/>
</dbReference>
<dbReference type="KEGG" id="shp:Sput200_3866"/>
<proteinExistence type="predicted"/>
<dbReference type="Proteomes" id="UP000008209">
    <property type="component" value="Chromosome"/>
</dbReference>
<reference evidence="2 3" key="1">
    <citation type="submission" date="2011-01" db="EMBL/GenBank/DDBJ databases">
        <title>Complete sequence of Shewanella putrefaciens 200.</title>
        <authorList>
            <consortium name="US DOE Joint Genome Institute"/>
            <person name="Lucas S."/>
            <person name="Copeland A."/>
            <person name="Lapidus A."/>
            <person name="Cheng J.-F."/>
            <person name="Bruce D."/>
            <person name="Goodwin L."/>
            <person name="Pitluck S."/>
            <person name="Munk A.C."/>
            <person name="Detter J.C."/>
            <person name="Han C."/>
            <person name="Tapia R."/>
            <person name="Land M."/>
            <person name="Hauser L."/>
            <person name="Chang Y.-J."/>
            <person name="Jeffries C."/>
            <person name="Kyrpides N."/>
            <person name="Ivanova N."/>
            <person name="Mikhailova N."/>
            <person name="Kolker E."/>
            <person name="Lawrence C."/>
            <person name="McCue L.A."/>
            <person name="DiChristina T."/>
            <person name="Nealson K."/>
            <person name="Fredrickson J.K."/>
            <person name="Woyke T."/>
        </authorList>
    </citation>
    <scope>NUCLEOTIDE SEQUENCE [LARGE SCALE GENOMIC DNA]</scope>
    <source>
        <strain evidence="2 3">200</strain>
    </source>
</reference>
<evidence type="ECO:0000256" key="1">
    <source>
        <dbReference type="SAM" id="MobiDB-lite"/>
    </source>
</evidence>
<feature type="compositionally biased region" description="Basic residues" evidence="1">
    <location>
        <begin position="24"/>
        <end position="39"/>
    </location>
</feature>
<accession>E6XG95</accession>
<dbReference type="InterPro" id="IPR021548">
    <property type="entry name" value="DUF2895"/>
</dbReference>
<dbReference type="HOGENOM" id="CLU_100592_0_0_6"/>
<dbReference type="PATRIC" id="fig|399804.5.peg.3973"/>
<feature type="compositionally biased region" description="Low complexity" evidence="1">
    <location>
        <begin position="1"/>
        <end position="13"/>
    </location>
</feature>
<protein>
    <submittedName>
        <fullName evidence="2">Uncharacterized protein</fullName>
    </submittedName>
</protein>
<evidence type="ECO:0000313" key="3">
    <source>
        <dbReference type="Proteomes" id="UP000008209"/>
    </source>
</evidence>
<sequence>MIMENKTSTTAKASDTKKTTAVLKKGRASKPRNPTHRSLPKKYYKAEAEEQSHILTLRVGGVTLAVLLGMSLYAASKIPDEITVHNPPNMEVGSTRKLKEIPQYSLYSTALYIWQQINTANDMSKDYRNNVELKFSNYISPEFGRELVAASEREDKANKTGISREFREMDGATWSEQRVFKLTPDKWVVYVDGTIKERLAGQVVREVNIRYPLVLERADYNPAKNPTGLKIVGFHEQPKRL</sequence>
<gene>
    <name evidence="2" type="ordered locus">Sput200_3866</name>
</gene>
<dbReference type="Pfam" id="PF11444">
    <property type="entry name" value="DUF2895"/>
    <property type="match status" value="1"/>
</dbReference>
<feature type="region of interest" description="Disordered" evidence="1">
    <location>
        <begin position="1"/>
        <end position="39"/>
    </location>
</feature>